<keyword evidence="2" id="KW-1185">Reference proteome</keyword>
<evidence type="ECO:0000313" key="2">
    <source>
        <dbReference type="Proteomes" id="UP000676325"/>
    </source>
</evidence>
<comment type="caution">
    <text evidence="1">The sequence shown here is derived from an EMBL/GenBank/DDBJ whole genome shotgun (WGS) entry which is preliminary data.</text>
</comment>
<dbReference type="AlphaFoldDB" id="A0A941IFJ6"/>
<name>A0A941IFJ6_9ACTN</name>
<dbReference type="RefSeq" id="WP_212516278.1">
    <property type="nucleotide sequence ID" value="NZ_JAGSOH010000003.1"/>
</dbReference>
<accession>A0A941IFJ6</accession>
<sequence>MTTRFDHQLAEIRAAMQQGSDRHFFQALRALASDTEDLSDEESTTLVQKIAPMLPGLVGTFAKLAIVAGAMVERGASPMSLAEVLPERVLMTMASYLTLERIWDRAAQGRPLPEFTPPLDQMLLHEIEETVAVYVRRSGQSEQAEQSGRRIAQIAYSWFSLEDWINPLISAMTSSREFRDAMAWREDIADGAGRLKHRSERAYWLHGLCLVRDDEPLIVLDPTTGRGFRLTMSGVGDNYQLHTLLADRLIRPEHGGLLDTQPPEPAWVEAATTASPGPFDVTNPIMRRFRLFDGHGGYVYPEGRPADIEPLDGVRVLVLHPPNGNYGWSNGRAYASMVPTLTLDREIEPAEAAQWLSRIAPARETDMMARSPR</sequence>
<dbReference type="Proteomes" id="UP000676325">
    <property type="component" value="Unassembled WGS sequence"/>
</dbReference>
<reference evidence="1" key="1">
    <citation type="submission" date="2021-04" db="EMBL/GenBank/DDBJ databases">
        <title>Genome based classification of Actinospica acidithermotolerans sp. nov., an actinobacterium isolated from an Indonesian hot spring.</title>
        <authorList>
            <person name="Kusuma A.B."/>
            <person name="Putra K.E."/>
            <person name="Nafisah S."/>
            <person name="Loh J."/>
            <person name="Nouioui I."/>
            <person name="Goodfellow M."/>
        </authorList>
    </citation>
    <scope>NUCLEOTIDE SEQUENCE</scope>
    <source>
        <strain evidence="1">MGRD01-02</strain>
    </source>
</reference>
<proteinExistence type="predicted"/>
<dbReference type="EMBL" id="JAGSOH010000003">
    <property type="protein sequence ID" value="MBR7825119.1"/>
    <property type="molecule type" value="Genomic_DNA"/>
</dbReference>
<organism evidence="1 2">
    <name type="scientific">Actinospica acidithermotolerans</name>
    <dbReference type="NCBI Taxonomy" id="2828514"/>
    <lineage>
        <taxon>Bacteria</taxon>
        <taxon>Bacillati</taxon>
        <taxon>Actinomycetota</taxon>
        <taxon>Actinomycetes</taxon>
        <taxon>Catenulisporales</taxon>
        <taxon>Actinospicaceae</taxon>
        <taxon>Actinospica</taxon>
    </lineage>
</organism>
<evidence type="ECO:0000313" key="1">
    <source>
        <dbReference type="EMBL" id="MBR7825119.1"/>
    </source>
</evidence>
<protein>
    <submittedName>
        <fullName evidence="1">Uncharacterized protein</fullName>
    </submittedName>
</protein>
<gene>
    <name evidence="1" type="ORF">KDK95_02285</name>
</gene>